<sequence>MLAFEGSLRWLNMLCNPLTLPGAEAIVGALEKSCILATVCGLQEGEARIDLRGRTLQPCDAVLLAGDLQKGALGGACCGVYTIQLDDNNLAGRGKEHEPEKPEGLRRLARALRVNSTVTRLSLKRNLLGVEAARALAETFAAARTLRDVDMRHNAVGVDGARRVAEAMAMRPAQWRQYNGVPLGELMAGTMQQLDLSDASIGLDGGLVLANWLSHNDSLTALELSGNELGGHSSKVVTTAISDMLQLNQGLRSLTLRRNALKSYDAQALAKGLARNTRLTTLDLQNNAIGADGAKSLVEALRSSDTLEAGGGKLWQWFKSAVGAHGSQVRPEKLTSSEELMRLDLGGNPVGKDLLASLKGPCRASINIST</sequence>
<keyword evidence="3" id="KW-0433">Leucine-rich repeat</keyword>
<name>A0AAE0G604_9CHLO</name>
<dbReference type="GO" id="GO:0048471">
    <property type="term" value="C:perinuclear region of cytoplasm"/>
    <property type="evidence" value="ECO:0007669"/>
    <property type="project" value="TreeGrafter"/>
</dbReference>
<keyword evidence="4" id="KW-0677">Repeat</keyword>
<proteinExistence type="predicted"/>
<organism evidence="5 6">
    <name type="scientific">Cymbomonas tetramitiformis</name>
    <dbReference type="NCBI Taxonomy" id="36881"/>
    <lineage>
        <taxon>Eukaryota</taxon>
        <taxon>Viridiplantae</taxon>
        <taxon>Chlorophyta</taxon>
        <taxon>Pyramimonadophyceae</taxon>
        <taxon>Pyramimonadales</taxon>
        <taxon>Pyramimonadaceae</taxon>
        <taxon>Cymbomonas</taxon>
    </lineage>
</organism>
<accession>A0AAE0G604</accession>
<dbReference type="GO" id="GO:0005930">
    <property type="term" value="C:axoneme"/>
    <property type="evidence" value="ECO:0007669"/>
    <property type="project" value="UniProtKB-SubCell"/>
</dbReference>
<dbReference type="InterPro" id="IPR027038">
    <property type="entry name" value="RanGap"/>
</dbReference>
<evidence type="ECO:0000313" key="6">
    <source>
        <dbReference type="Proteomes" id="UP001190700"/>
    </source>
</evidence>
<evidence type="ECO:0000256" key="4">
    <source>
        <dbReference type="ARBA" id="ARBA00022737"/>
    </source>
</evidence>
<dbReference type="PANTHER" id="PTHR24113:SF12">
    <property type="entry name" value="RAN GTPASE-ACTIVATING PROTEIN 1"/>
    <property type="match status" value="1"/>
</dbReference>
<evidence type="ECO:0000256" key="3">
    <source>
        <dbReference type="ARBA" id="ARBA00022614"/>
    </source>
</evidence>
<dbReference type="InterPro" id="IPR032675">
    <property type="entry name" value="LRR_dom_sf"/>
</dbReference>
<dbReference type="EMBL" id="LGRX02009270">
    <property type="protein sequence ID" value="KAK3271920.1"/>
    <property type="molecule type" value="Genomic_DNA"/>
</dbReference>
<evidence type="ECO:0000313" key="5">
    <source>
        <dbReference type="EMBL" id="KAK3271920.1"/>
    </source>
</evidence>
<comment type="subcellular location">
    <subcellularLocation>
        <location evidence="1">Cytoplasm</location>
        <location evidence="1">Cytoskeleton</location>
        <location evidence="1">Cilium axoneme</location>
    </subcellularLocation>
</comment>
<protein>
    <submittedName>
        <fullName evidence="5">Uncharacterized protein</fullName>
    </submittedName>
</protein>
<dbReference type="GO" id="GO:0005829">
    <property type="term" value="C:cytosol"/>
    <property type="evidence" value="ECO:0007669"/>
    <property type="project" value="TreeGrafter"/>
</dbReference>
<dbReference type="GO" id="GO:0005634">
    <property type="term" value="C:nucleus"/>
    <property type="evidence" value="ECO:0007669"/>
    <property type="project" value="TreeGrafter"/>
</dbReference>
<dbReference type="PANTHER" id="PTHR24113">
    <property type="entry name" value="RAN GTPASE-ACTIVATING PROTEIN 1"/>
    <property type="match status" value="1"/>
</dbReference>
<dbReference type="InterPro" id="IPR001611">
    <property type="entry name" value="Leu-rich_rpt"/>
</dbReference>
<comment type="caution">
    <text evidence="5">The sequence shown here is derived from an EMBL/GenBank/DDBJ whole genome shotgun (WGS) entry which is preliminary data.</text>
</comment>
<dbReference type="Pfam" id="PF13516">
    <property type="entry name" value="LRR_6"/>
    <property type="match status" value="3"/>
</dbReference>
<dbReference type="SMART" id="SM00368">
    <property type="entry name" value="LRR_RI"/>
    <property type="match status" value="8"/>
</dbReference>
<evidence type="ECO:0000256" key="2">
    <source>
        <dbReference type="ARBA" id="ARBA00022468"/>
    </source>
</evidence>
<dbReference type="Gene3D" id="3.80.10.10">
    <property type="entry name" value="Ribonuclease Inhibitor"/>
    <property type="match status" value="3"/>
</dbReference>
<dbReference type="SUPFAM" id="SSF52047">
    <property type="entry name" value="RNI-like"/>
    <property type="match status" value="1"/>
</dbReference>
<keyword evidence="6" id="KW-1185">Reference proteome</keyword>
<dbReference type="GO" id="GO:0006913">
    <property type="term" value="P:nucleocytoplasmic transport"/>
    <property type="evidence" value="ECO:0007669"/>
    <property type="project" value="TreeGrafter"/>
</dbReference>
<reference evidence="5 6" key="1">
    <citation type="journal article" date="2015" name="Genome Biol. Evol.">
        <title>Comparative Genomics of a Bacterivorous Green Alga Reveals Evolutionary Causalities and Consequences of Phago-Mixotrophic Mode of Nutrition.</title>
        <authorList>
            <person name="Burns J.A."/>
            <person name="Paasch A."/>
            <person name="Narechania A."/>
            <person name="Kim E."/>
        </authorList>
    </citation>
    <scope>NUCLEOTIDE SEQUENCE [LARGE SCALE GENOMIC DNA]</scope>
    <source>
        <strain evidence="5 6">PLY_AMNH</strain>
    </source>
</reference>
<dbReference type="GO" id="GO:0005096">
    <property type="term" value="F:GTPase activator activity"/>
    <property type="evidence" value="ECO:0007669"/>
    <property type="project" value="UniProtKB-KW"/>
</dbReference>
<gene>
    <name evidence="5" type="ORF">CYMTET_19753</name>
</gene>
<evidence type="ECO:0000256" key="1">
    <source>
        <dbReference type="ARBA" id="ARBA00004430"/>
    </source>
</evidence>
<dbReference type="GO" id="GO:0031267">
    <property type="term" value="F:small GTPase binding"/>
    <property type="evidence" value="ECO:0007669"/>
    <property type="project" value="TreeGrafter"/>
</dbReference>
<dbReference type="Proteomes" id="UP001190700">
    <property type="component" value="Unassembled WGS sequence"/>
</dbReference>
<keyword evidence="2" id="KW-0343">GTPase activation</keyword>
<dbReference type="AlphaFoldDB" id="A0AAE0G604"/>